<dbReference type="Pfam" id="PF12838">
    <property type="entry name" value="Fer4_7"/>
    <property type="match status" value="1"/>
</dbReference>
<dbReference type="EC" id="1.6.5.11" evidence="7"/>
<accession>A0A166C566</accession>
<dbReference type="GO" id="GO:0016491">
    <property type="term" value="F:oxidoreductase activity"/>
    <property type="evidence" value="ECO:0007669"/>
    <property type="project" value="UniProtKB-KW"/>
</dbReference>
<dbReference type="InterPro" id="IPR017896">
    <property type="entry name" value="4Fe4S_Fe-S-bd"/>
</dbReference>
<keyword evidence="1" id="KW-0004">4Fe-4S</keyword>
<dbReference type="GO" id="GO:0046872">
    <property type="term" value="F:metal ion binding"/>
    <property type="evidence" value="ECO:0007669"/>
    <property type="project" value="UniProtKB-KW"/>
</dbReference>
<feature type="domain" description="4Fe-4S ferredoxin-type" evidence="6">
    <location>
        <begin position="85"/>
        <end position="114"/>
    </location>
</feature>
<keyword evidence="3" id="KW-0408">Iron</keyword>
<organism evidence="7 8">
    <name type="scientific">Methanobrevibacter curvatus</name>
    <dbReference type="NCBI Taxonomy" id="49547"/>
    <lineage>
        <taxon>Archaea</taxon>
        <taxon>Methanobacteriati</taxon>
        <taxon>Methanobacteriota</taxon>
        <taxon>Methanomada group</taxon>
        <taxon>Methanobacteria</taxon>
        <taxon>Methanobacteriales</taxon>
        <taxon>Methanobacteriaceae</taxon>
        <taxon>Methanobrevibacter</taxon>
    </lineage>
</organism>
<protein>
    <submittedName>
        <fullName evidence="7">NADH-quinone oxidoreductase subunit I</fullName>
        <ecNumber evidence="7">1.6.5.11</ecNumber>
    </submittedName>
</protein>
<dbReference type="SUPFAM" id="SSF54862">
    <property type="entry name" value="4Fe-4S ferredoxins"/>
    <property type="match status" value="1"/>
</dbReference>
<sequence length="216" mass="24102">MKNLLRIMLEGAYGNFKKIFFHSECLTDMELRNDILTANVKTTDKVSKNACVGCGGCANVCPTGAVSMEKLETPEELIKGWIKDEVPKLNSEKCIFCYYCHDFCPIYALFGENATIHPNDVGNVDIKLGELMNVPFKISNDKLAFISQFLSDKTLLNNNTSAINNLNNNTDNNIDNNNNTDSNNNTDNNVDNNIDNNINDNYNNIPTNDLENSGDK</sequence>
<evidence type="ECO:0000256" key="4">
    <source>
        <dbReference type="ARBA" id="ARBA00023014"/>
    </source>
</evidence>
<feature type="compositionally biased region" description="Low complexity" evidence="5">
    <location>
        <begin position="167"/>
        <end position="209"/>
    </location>
</feature>
<evidence type="ECO:0000256" key="5">
    <source>
        <dbReference type="SAM" id="MobiDB-lite"/>
    </source>
</evidence>
<dbReference type="NCBIfam" id="NF004914">
    <property type="entry name" value="PRK06273.1"/>
    <property type="match status" value="1"/>
</dbReference>
<dbReference type="InterPro" id="IPR017900">
    <property type="entry name" value="4Fe4S_Fe_S_CS"/>
</dbReference>
<evidence type="ECO:0000259" key="6">
    <source>
        <dbReference type="PROSITE" id="PS51379"/>
    </source>
</evidence>
<evidence type="ECO:0000256" key="3">
    <source>
        <dbReference type="ARBA" id="ARBA00023004"/>
    </source>
</evidence>
<keyword evidence="8" id="KW-1185">Reference proteome</keyword>
<feature type="region of interest" description="Disordered" evidence="5">
    <location>
        <begin position="167"/>
        <end position="216"/>
    </location>
</feature>
<dbReference type="PROSITE" id="PS00198">
    <property type="entry name" value="4FE4S_FER_1"/>
    <property type="match status" value="2"/>
</dbReference>
<name>A0A166C566_9EURY</name>
<evidence type="ECO:0000256" key="1">
    <source>
        <dbReference type="ARBA" id="ARBA00022485"/>
    </source>
</evidence>
<keyword evidence="7" id="KW-0560">Oxidoreductase</keyword>
<evidence type="ECO:0000313" key="8">
    <source>
        <dbReference type="Proteomes" id="UP000077245"/>
    </source>
</evidence>
<dbReference type="EMBL" id="LWMV01000115">
    <property type="protein sequence ID" value="KZX14140.1"/>
    <property type="molecule type" value="Genomic_DNA"/>
</dbReference>
<dbReference type="GO" id="GO:0051539">
    <property type="term" value="F:4 iron, 4 sulfur cluster binding"/>
    <property type="evidence" value="ECO:0007669"/>
    <property type="project" value="UniProtKB-KW"/>
</dbReference>
<feature type="domain" description="4Fe-4S ferredoxin-type" evidence="6">
    <location>
        <begin position="42"/>
        <end position="71"/>
    </location>
</feature>
<dbReference type="PANTHER" id="PTHR43687">
    <property type="entry name" value="ADENYLYLSULFATE REDUCTASE, BETA SUBUNIT"/>
    <property type="match status" value="1"/>
</dbReference>
<dbReference type="PATRIC" id="fig|49547.3.peg.646"/>
<comment type="caution">
    <text evidence="7">The sequence shown here is derived from an EMBL/GenBank/DDBJ whole genome shotgun (WGS) entry which is preliminary data.</text>
</comment>
<reference evidence="7 8" key="1">
    <citation type="submission" date="2016-04" db="EMBL/GenBank/DDBJ databases">
        <title>Genome sequence of Methanobrevibacter curvatus DSM 11111.</title>
        <authorList>
            <person name="Poehlein A."/>
            <person name="Seedorf H."/>
            <person name="Daniel R."/>
        </authorList>
    </citation>
    <scope>NUCLEOTIDE SEQUENCE [LARGE SCALE GENOMIC DNA]</scope>
    <source>
        <strain evidence="7 8">DSM 11111</strain>
    </source>
</reference>
<evidence type="ECO:0000313" key="7">
    <source>
        <dbReference type="EMBL" id="KZX14140.1"/>
    </source>
</evidence>
<dbReference type="PROSITE" id="PS51379">
    <property type="entry name" value="4FE4S_FER_2"/>
    <property type="match status" value="2"/>
</dbReference>
<dbReference type="OrthoDB" id="2837at2157"/>
<dbReference type="Proteomes" id="UP000077245">
    <property type="component" value="Unassembled WGS sequence"/>
</dbReference>
<dbReference type="STRING" id="49547.MBCUR_06160"/>
<dbReference type="AlphaFoldDB" id="A0A166C566"/>
<keyword evidence="2" id="KW-0479">Metal-binding</keyword>
<proteinExistence type="predicted"/>
<gene>
    <name evidence="7" type="primary">nuoI_1</name>
    <name evidence="7" type="ORF">MBCUR_06160</name>
</gene>
<dbReference type="InterPro" id="IPR050572">
    <property type="entry name" value="Fe-S_Ferredoxin"/>
</dbReference>
<keyword evidence="4" id="KW-0411">Iron-sulfur</keyword>
<evidence type="ECO:0000256" key="2">
    <source>
        <dbReference type="ARBA" id="ARBA00022723"/>
    </source>
</evidence>
<dbReference type="PANTHER" id="PTHR43687:SF5">
    <property type="entry name" value="4FE-4S FERREDOXIN-TYPE DOMAIN-CONTAINING PROTEIN"/>
    <property type="match status" value="1"/>
</dbReference>
<dbReference type="Gene3D" id="3.30.70.3270">
    <property type="match status" value="1"/>
</dbReference>